<feature type="region of interest" description="Disordered" evidence="1">
    <location>
        <begin position="795"/>
        <end position="835"/>
    </location>
</feature>
<name>A0AAX4KIU2_9TREE</name>
<evidence type="ECO:0008006" key="4">
    <source>
        <dbReference type="Google" id="ProtNLM"/>
    </source>
</evidence>
<keyword evidence="3" id="KW-1185">Reference proteome</keyword>
<feature type="compositionally biased region" description="Basic and acidic residues" evidence="1">
    <location>
        <begin position="433"/>
        <end position="443"/>
    </location>
</feature>
<feature type="compositionally biased region" description="Basic and acidic residues" evidence="1">
    <location>
        <begin position="821"/>
        <end position="835"/>
    </location>
</feature>
<sequence length="846" mass="96245">MTSEIYPPRARRYIDNQLVLPPRFYPDPGPEGFYPELQYPVQIRLGIRFNPLVQKQVYFQMNAVYIAGISLDMTKDRIKSHLSGITDNFIFTEFKKHPHREAMLACMEFASLKDADDVICFVRAHTRIFGGKRVTARFSDIQSNAESTRDILLVREELALWPPYSPKSIWPPSQSQYHHCNSTRYQKYRPYASLDPVKSHSRGKPPFSPTISSSSPPSKPVVCKTDTSDPSFNNEFKTPRSREAPGSLPRKPAVDGSSNKSDHNVSSDLGPSSCHDPPIPTGPKSLIERISFTPHTSSSFSLENFNSTNSVAAKTPETGVPTPEMQTDQLSKALFALTAISDKLNMNSNNLTPIAEPTRANRNHPFHSEDNHRFSVGFVHPNRQTYGRPEKGFSTSPRRRYTREDDRRISSSSSSFHQTDHSGRSSQRRSSYRTHEGHYDTHHRDRHRHRHGHHNRTRRYDHYRPESSYKAIPTTITKDEMKEFEHHFKVDEEEESTNEPKYIGISEDGRLLIFGSTRRGVELALLADYKDEDGQREQPADTAYTEETRTQQDSLDGLGSPLLSDHESVSQLRVNALDEESSEEEVEEMEDERFRIQPATGLKVDAKIKDNREHKATGLGRRAKERAVPEGETGDTESQAEEREMTLEDSKEEGEISEGLGHIDTANFHDTQSQTEVIERCQLVGNASRNFSTIDRLSRSYPKSSSPKFDFSNTLTPKLRVYRISDLSSEFLDLMGIQLRYTFKNDNLNRSDRWEDIISVESEGKGKVLRLADRDLGIRLGMSNSEFEIEGILRDGPSRSVDDESDRPCKRSRSRSGSADNEERVESVGRKGRESSFEITICGTCR</sequence>
<feature type="compositionally biased region" description="Basic and acidic residues" evidence="1">
    <location>
        <begin position="640"/>
        <end position="649"/>
    </location>
</feature>
<dbReference type="KEGG" id="ker:91103207"/>
<dbReference type="Proteomes" id="UP001358614">
    <property type="component" value="Chromosome 1"/>
</dbReference>
<reference evidence="2 3" key="1">
    <citation type="submission" date="2024-01" db="EMBL/GenBank/DDBJ databases">
        <title>Comparative genomics of Cryptococcus and Kwoniella reveals pathogenesis evolution and contrasting modes of karyotype evolution via chromosome fusion or intercentromeric recombination.</title>
        <authorList>
            <person name="Coelho M.A."/>
            <person name="David-Palma M."/>
            <person name="Shea T."/>
            <person name="Bowers K."/>
            <person name="McGinley-Smith S."/>
            <person name="Mohammad A.W."/>
            <person name="Gnirke A."/>
            <person name="Yurkov A.M."/>
            <person name="Nowrousian M."/>
            <person name="Sun S."/>
            <person name="Cuomo C.A."/>
            <person name="Heitman J."/>
        </authorList>
    </citation>
    <scope>NUCLEOTIDE SEQUENCE [LARGE SCALE GENOMIC DNA]</scope>
    <source>
        <strain evidence="2 3">PYCC6329</strain>
    </source>
</reference>
<feature type="region of interest" description="Disordered" evidence="1">
    <location>
        <begin position="355"/>
        <end position="464"/>
    </location>
</feature>
<organism evidence="2 3">
    <name type="scientific">Kwoniella europaea PYCC6329</name>
    <dbReference type="NCBI Taxonomy" id="1423913"/>
    <lineage>
        <taxon>Eukaryota</taxon>
        <taxon>Fungi</taxon>
        <taxon>Dikarya</taxon>
        <taxon>Basidiomycota</taxon>
        <taxon>Agaricomycotina</taxon>
        <taxon>Tremellomycetes</taxon>
        <taxon>Tremellales</taxon>
        <taxon>Cryptococcaceae</taxon>
        <taxon>Kwoniella</taxon>
    </lineage>
</organism>
<feature type="compositionally biased region" description="Basic residues" evidence="1">
    <location>
        <begin position="444"/>
        <end position="457"/>
    </location>
</feature>
<feature type="region of interest" description="Disordered" evidence="1">
    <location>
        <begin position="575"/>
        <end position="649"/>
    </location>
</feature>
<dbReference type="EMBL" id="CP144089">
    <property type="protein sequence ID" value="WWD06316.1"/>
    <property type="molecule type" value="Genomic_DNA"/>
</dbReference>
<evidence type="ECO:0000313" key="2">
    <source>
        <dbReference type="EMBL" id="WWD06316.1"/>
    </source>
</evidence>
<protein>
    <recommendedName>
        <fullName evidence="4">RRM domain-containing protein</fullName>
    </recommendedName>
</protein>
<feature type="compositionally biased region" description="Acidic residues" evidence="1">
    <location>
        <begin position="577"/>
        <end position="591"/>
    </location>
</feature>
<feature type="compositionally biased region" description="Basic and acidic residues" evidence="1">
    <location>
        <begin position="604"/>
        <end position="616"/>
    </location>
</feature>
<evidence type="ECO:0000313" key="3">
    <source>
        <dbReference type="Proteomes" id="UP001358614"/>
    </source>
</evidence>
<proteinExistence type="predicted"/>
<feature type="compositionally biased region" description="Low complexity" evidence="1">
    <location>
        <begin position="553"/>
        <end position="563"/>
    </location>
</feature>
<evidence type="ECO:0000256" key="1">
    <source>
        <dbReference type="SAM" id="MobiDB-lite"/>
    </source>
</evidence>
<dbReference type="GeneID" id="91103207"/>
<dbReference type="RefSeq" id="XP_066084283.1">
    <property type="nucleotide sequence ID" value="XM_066228186.1"/>
</dbReference>
<accession>A0AAX4KIU2</accession>
<gene>
    <name evidence="2" type="ORF">V865_004406</name>
</gene>
<dbReference type="AlphaFoldDB" id="A0AAX4KIU2"/>
<feature type="compositionally biased region" description="Basic and acidic residues" evidence="1">
    <location>
        <begin position="795"/>
        <end position="809"/>
    </location>
</feature>
<feature type="region of interest" description="Disordered" evidence="1">
    <location>
        <begin position="532"/>
        <end position="563"/>
    </location>
</feature>
<feature type="region of interest" description="Disordered" evidence="1">
    <location>
        <begin position="195"/>
        <end position="286"/>
    </location>
</feature>